<feature type="region of interest" description="Disordered" evidence="1">
    <location>
        <begin position="86"/>
        <end position="109"/>
    </location>
</feature>
<dbReference type="RefSeq" id="WP_381833618.1">
    <property type="nucleotide sequence ID" value="NZ_JBHTCF010000010.1"/>
</dbReference>
<gene>
    <name evidence="2" type="ORF">ACFQVC_23430</name>
</gene>
<evidence type="ECO:0000313" key="3">
    <source>
        <dbReference type="Proteomes" id="UP001596523"/>
    </source>
</evidence>
<feature type="region of interest" description="Disordered" evidence="1">
    <location>
        <begin position="45"/>
        <end position="64"/>
    </location>
</feature>
<dbReference type="Pfam" id="PF13565">
    <property type="entry name" value="HTH_32"/>
    <property type="match status" value="1"/>
</dbReference>
<accession>A0ABW2JN05</accession>
<organism evidence="2 3">
    <name type="scientific">Streptomyces monticola</name>
    <dbReference type="NCBI Taxonomy" id="2666263"/>
    <lineage>
        <taxon>Bacteria</taxon>
        <taxon>Bacillati</taxon>
        <taxon>Actinomycetota</taxon>
        <taxon>Actinomycetes</taxon>
        <taxon>Kitasatosporales</taxon>
        <taxon>Streptomycetaceae</taxon>
        <taxon>Streptomyces</taxon>
    </lineage>
</organism>
<keyword evidence="3" id="KW-1185">Reference proteome</keyword>
<dbReference type="Proteomes" id="UP001596523">
    <property type="component" value="Unassembled WGS sequence"/>
</dbReference>
<sequence length="109" mass="12054">MSPLRWPGSRRAGPAHDRRPPGARQVGASRQSVYAWVARCDEGGLEALSDRSRRPHYSPTQVSGEMEATVCELRLAHPRWCATWWRSTDSGDSFSKETTPPGSASTRTS</sequence>
<evidence type="ECO:0000313" key="2">
    <source>
        <dbReference type="EMBL" id="MFC7307167.1"/>
    </source>
</evidence>
<comment type="caution">
    <text evidence="2">The sequence shown here is derived from an EMBL/GenBank/DDBJ whole genome shotgun (WGS) entry which is preliminary data.</text>
</comment>
<evidence type="ECO:0000256" key="1">
    <source>
        <dbReference type="SAM" id="MobiDB-lite"/>
    </source>
</evidence>
<dbReference type="SUPFAM" id="SSF46689">
    <property type="entry name" value="Homeodomain-like"/>
    <property type="match status" value="1"/>
</dbReference>
<dbReference type="InterPro" id="IPR009057">
    <property type="entry name" value="Homeodomain-like_sf"/>
</dbReference>
<reference evidence="3" key="1">
    <citation type="journal article" date="2019" name="Int. J. Syst. Evol. Microbiol.">
        <title>The Global Catalogue of Microorganisms (GCM) 10K type strain sequencing project: providing services to taxonomists for standard genome sequencing and annotation.</title>
        <authorList>
            <consortium name="The Broad Institute Genomics Platform"/>
            <consortium name="The Broad Institute Genome Sequencing Center for Infectious Disease"/>
            <person name="Wu L."/>
            <person name="Ma J."/>
        </authorList>
    </citation>
    <scope>NUCLEOTIDE SEQUENCE [LARGE SCALE GENOMIC DNA]</scope>
    <source>
        <strain evidence="3">SYNS20</strain>
    </source>
</reference>
<feature type="region of interest" description="Disordered" evidence="1">
    <location>
        <begin position="1"/>
        <end position="30"/>
    </location>
</feature>
<dbReference type="EMBL" id="JBHTCF010000010">
    <property type="protein sequence ID" value="MFC7307167.1"/>
    <property type="molecule type" value="Genomic_DNA"/>
</dbReference>
<proteinExistence type="predicted"/>
<name>A0ABW2JN05_9ACTN</name>
<protein>
    <submittedName>
        <fullName evidence="2">Helix-turn-helix domain-containing protein</fullName>
    </submittedName>
</protein>